<comment type="similarity">
    <text evidence="1 5">Belongs to the DNA mismatch repair MutL/HexB family.</text>
</comment>
<dbReference type="GO" id="GO:0032300">
    <property type="term" value="C:mismatch repair complex"/>
    <property type="evidence" value="ECO:0007669"/>
    <property type="project" value="InterPro"/>
</dbReference>
<dbReference type="Gene3D" id="3.30.1540.20">
    <property type="entry name" value="MutL, C-terminal domain, dimerisation subdomain"/>
    <property type="match status" value="1"/>
</dbReference>
<dbReference type="InterPro" id="IPR038973">
    <property type="entry name" value="MutL/Mlh/Pms-like"/>
</dbReference>
<evidence type="ECO:0000256" key="3">
    <source>
        <dbReference type="ARBA" id="ARBA00022763"/>
    </source>
</evidence>
<evidence type="ECO:0000259" key="7">
    <source>
        <dbReference type="SMART" id="SM00853"/>
    </source>
</evidence>
<dbReference type="CDD" id="cd00782">
    <property type="entry name" value="MutL_Trans"/>
    <property type="match status" value="1"/>
</dbReference>
<dbReference type="Pfam" id="PF08676">
    <property type="entry name" value="MutL_C"/>
    <property type="match status" value="1"/>
</dbReference>
<evidence type="ECO:0000256" key="4">
    <source>
        <dbReference type="ARBA" id="ARBA00023204"/>
    </source>
</evidence>
<dbReference type="SMART" id="SM01340">
    <property type="entry name" value="DNA_mis_repair"/>
    <property type="match status" value="1"/>
</dbReference>
<reference evidence="9 10" key="1">
    <citation type="submission" date="2009-04" db="EMBL/GenBank/DDBJ databases">
        <authorList>
            <person name="Sebastian Y."/>
            <person name="Madupu R."/>
            <person name="Durkin A.S."/>
            <person name="Torralba M."/>
            <person name="Methe B."/>
            <person name="Sutton G.G."/>
            <person name="Strausberg R.L."/>
            <person name="Nelson K.E."/>
        </authorList>
    </citation>
    <scope>NUCLEOTIDE SEQUENCE [LARGE SCALE GENOMIC DNA]</scope>
    <source>
        <strain evidence="9 10">60-3</strain>
    </source>
</reference>
<dbReference type="SMART" id="SM00853">
    <property type="entry name" value="MutL_C"/>
    <property type="match status" value="1"/>
</dbReference>
<dbReference type="FunFam" id="3.30.565.10:FF:000003">
    <property type="entry name" value="DNA mismatch repair endonuclease MutL"/>
    <property type="match status" value="1"/>
</dbReference>
<dbReference type="Pfam" id="PF13589">
    <property type="entry name" value="HATPase_c_3"/>
    <property type="match status" value="1"/>
</dbReference>
<dbReference type="AlphaFoldDB" id="C2MC34"/>
<protein>
    <recommendedName>
        <fullName evidence="2 5">DNA mismatch repair protein MutL</fullName>
    </recommendedName>
</protein>
<dbReference type="eggNOG" id="COG0323">
    <property type="taxonomic scope" value="Bacteria"/>
</dbReference>
<name>C2MC34_9PORP</name>
<dbReference type="InterPro" id="IPR014721">
    <property type="entry name" value="Ribsml_uS5_D2-typ_fold_subgr"/>
</dbReference>
<evidence type="ECO:0000259" key="8">
    <source>
        <dbReference type="SMART" id="SM01340"/>
    </source>
</evidence>
<dbReference type="NCBIfam" id="TIGR00585">
    <property type="entry name" value="mutl"/>
    <property type="match status" value="1"/>
</dbReference>
<dbReference type="RefSeq" id="WP_007365511.1">
    <property type="nucleotide sequence ID" value="NZ_ACLR01000170.1"/>
</dbReference>
<feature type="region of interest" description="Disordered" evidence="6">
    <location>
        <begin position="353"/>
        <end position="394"/>
    </location>
</feature>
<feature type="domain" description="DNA mismatch repair protein S5" evidence="8">
    <location>
        <begin position="209"/>
        <end position="327"/>
    </location>
</feature>
<dbReference type="GO" id="GO:0016887">
    <property type="term" value="F:ATP hydrolysis activity"/>
    <property type="evidence" value="ECO:0007669"/>
    <property type="project" value="InterPro"/>
</dbReference>
<dbReference type="InterPro" id="IPR042121">
    <property type="entry name" value="MutL_C_regsub"/>
</dbReference>
<dbReference type="Gene3D" id="3.30.230.10">
    <property type="match status" value="1"/>
</dbReference>
<dbReference type="PANTHER" id="PTHR10073">
    <property type="entry name" value="DNA MISMATCH REPAIR PROTEIN MLH, PMS, MUTL"/>
    <property type="match status" value="1"/>
</dbReference>
<dbReference type="EMBL" id="ACLR01000170">
    <property type="protein sequence ID" value="EEK16712.1"/>
    <property type="molecule type" value="Genomic_DNA"/>
</dbReference>
<dbReference type="GO" id="GO:0006298">
    <property type="term" value="P:mismatch repair"/>
    <property type="evidence" value="ECO:0007669"/>
    <property type="project" value="UniProtKB-UniRule"/>
</dbReference>
<sequence length="646" mass="72285">MSEIIHLLPDSIANQIAAGEVIQRPASMLKELVENAIDAHATQIAIELQDAGKELMRVIDDGVGMSPLDARMAFERHATSKISSVDDLFTLRSMGFRGEALASIVAVAQIELITRQADSDIGYKLLINGSEVISSAPTVAEIGTSITVKNLFYNVPARRRFLKGSETELRHIYRQFERIALVYPEIAFTLYSEGKLIRNLPKSDLQHRIVDLLGKSYSKQLIPIEYQGPLANVSGFITLPRDAKRRGAQQFFFVNGRYMKHPYFHRAVMNVFEDLVAPGSQPNYFIYFQVDPSRIDVNIHPTKTEIKFLDEQAIFKLLMVVLREHLSTTSAMPAITFSTDQLIEIPAYDATRQSSTALQPPPVQIDPEYNPFKAISTDDQKPLDPLSSMSSGSPAHWESFIDDFQQRRGESTLPESQPTEAAPTAMDPLFTVSASPSQPVPHSSNLVYTFQERYLFTTMSDRLAVIQIERALLRIYYEQQIATLTLEPDQAQPLLFAEELSLPSDLYPTHHELVESLQQIGFEITPQAEASADPDENVYLITSVPKPLRPIGVADLITKTLGEYLDQVDKDDTDTTLPPAEILAQLFLSGEALRQAIELVRHTLHARAAQPSQIISDLFLTPNSQFDPLGRSIMVSLTSDEIDKWF</sequence>
<dbReference type="InterPro" id="IPR020568">
    <property type="entry name" value="Ribosomal_Su5_D2-typ_SF"/>
</dbReference>
<dbReference type="Proteomes" id="UP000003303">
    <property type="component" value="Unassembled WGS sequence"/>
</dbReference>
<organism evidence="9 10">
    <name type="scientific">Porphyromonas uenonis 60-3</name>
    <dbReference type="NCBI Taxonomy" id="596327"/>
    <lineage>
        <taxon>Bacteria</taxon>
        <taxon>Pseudomonadati</taxon>
        <taxon>Bacteroidota</taxon>
        <taxon>Bacteroidia</taxon>
        <taxon>Bacteroidales</taxon>
        <taxon>Porphyromonadaceae</taxon>
        <taxon>Porphyromonas</taxon>
    </lineage>
</organism>
<keyword evidence="3 5" id="KW-0227">DNA damage</keyword>
<dbReference type="CDD" id="cd16926">
    <property type="entry name" value="HATPase_MutL-MLH-PMS-like"/>
    <property type="match status" value="1"/>
</dbReference>
<evidence type="ECO:0000256" key="5">
    <source>
        <dbReference type="HAMAP-Rule" id="MF_00149"/>
    </source>
</evidence>
<dbReference type="InterPro" id="IPR014790">
    <property type="entry name" value="MutL_C"/>
</dbReference>
<evidence type="ECO:0000313" key="9">
    <source>
        <dbReference type="EMBL" id="EEK16712.1"/>
    </source>
</evidence>
<dbReference type="InterPro" id="IPR037198">
    <property type="entry name" value="MutL_C_sf"/>
</dbReference>
<dbReference type="STRING" id="596327.PORUE0001_0811"/>
<comment type="caution">
    <text evidence="9">The sequence shown here is derived from an EMBL/GenBank/DDBJ whole genome shotgun (WGS) entry which is preliminary data.</text>
</comment>
<dbReference type="PANTHER" id="PTHR10073:SF12">
    <property type="entry name" value="DNA MISMATCH REPAIR PROTEIN MLH1"/>
    <property type="match status" value="1"/>
</dbReference>
<evidence type="ECO:0000313" key="10">
    <source>
        <dbReference type="Proteomes" id="UP000003303"/>
    </source>
</evidence>
<dbReference type="InterPro" id="IPR014762">
    <property type="entry name" value="DNA_mismatch_repair_CS"/>
</dbReference>
<dbReference type="SUPFAM" id="SSF55874">
    <property type="entry name" value="ATPase domain of HSP90 chaperone/DNA topoisomerase II/histidine kinase"/>
    <property type="match status" value="1"/>
</dbReference>
<dbReference type="PROSITE" id="PS00058">
    <property type="entry name" value="DNA_MISMATCH_REPAIR_1"/>
    <property type="match status" value="1"/>
</dbReference>
<dbReference type="Pfam" id="PF01119">
    <property type="entry name" value="DNA_mis_repair"/>
    <property type="match status" value="1"/>
</dbReference>
<dbReference type="InterPro" id="IPR042120">
    <property type="entry name" value="MutL_C_dimsub"/>
</dbReference>
<evidence type="ECO:0000256" key="2">
    <source>
        <dbReference type="ARBA" id="ARBA00021975"/>
    </source>
</evidence>
<dbReference type="InterPro" id="IPR002099">
    <property type="entry name" value="MutL/Mlh/PMS"/>
</dbReference>
<gene>
    <name evidence="5 9" type="primary">mutL</name>
    <name evidence="9" type="ORF">PORUE0001_0811</name>
</gene>
<accession>C2MC34</accession>
<proteinExistence type="inferred from homology"/>
<evidence type="ECO:0000256" key="1">
    <source>
        <dbReference type="ARBA" id="ARBA00006082"/>
    </source>
</evidence>
<feature type="domain" description="MutL C-terminal dimerisation" evidence="7">
    <location>
        <begin position="446"/>
        <end position="603"/>
    </location>
</feature>
<dbReference type="GO" id="GO:0005524">
    <property type="term" value="F:ATP binding"/>
    <property type="evidence" value="ECO:0007669"/>
    <property type="project" value="InterPro"/>
</dbReference>
<dbReference type="OrthoDB" id="9763467at2"/>
<keyword evidence="4 5" id="KW-0234">DNA repair</keyword>
<evidence type="ECO:0000256" key="6">
    <source>
        <dbReference type="SAM" id="MobiDB-lite"/>
    </source>
</evidence>
<dbReference type="InterPro" id="IPR020667">
    <property type="entry name" value="DNA_mismatch_repair_MutL"/>
</dbReference>
<dbReference type="HAMAP" id="MF_00149">
    <property type="entry name" value="DNA_mis_repair"/>
    <property type="match status" value="1"/>
</dbReference>
<keyword evidence="10" id="KW-1185">Reference proteome</keyword>
<dbReference type="GO" id="GO:0140664">
    <property type="term" value="F:ATP-dependent DNA damage sensor activity"/>
    <property type="evidence" value="ECO:0007669"/>
    <property type="project" value="InterPro"/>
</dbReference>
<dbReference type="Gene3D" id="3.30.565.10">
    <property type="entry name" value="Histidine kinase-like ATPase, C-terminal domain"/>
    <property type="match status" value="1"/>
</dbReference>
<dbReference type="InterPro" id="IPR013507">
    <property type="entry name" value="DNA_mismatch_S5_2-like"/>
</dbReference>
<dbReference type="SUPFAM" id="SSF118116">
    <property type="entry name" value="DNA mismatch repair protein MutL"/>
    <property type="match status" value="1"/>
</dbReference>
<dbReference type="SUPFAM" id="SSF54211">
    <property type="entry name" value="Ribosomal protein S5 domain 2-like"/>
    <property type="match status" value="1"/>
</dbReference>
<dbReference type="GO" id="GO:0030983">
    <property type="term" value="F:mismatched DNA binding"/>
    <property type="evidence" value="ECO:0007669"/>
    <property type="project" value="InterPro"/>
</dbReference>
<dbReference type="Gene3D" id="3.30.1370.100">
    <property type="entry name" value="MutL, C-terminal domain, regulatory subdomain"/>
    <property type="match status" value="1"/>
</dbReference>
<comment type="function">
    <text evidence="5">This protein is involved in the repair of mismatches in DNA. It is required for dam-dependent methyl-directed DNA mismatch repair. May act as a 'molecular matchmaker', a protein that promotes the formation of a stable complex between two or more DNA-binding proteins in an ATP-dependent manner without itself being part of a final effector complex.</text>
</comment>
<dbReference type="InterPro" id="IPR036890">
    <property type="entry name" value="HATPase_C_sf"/>
</dbReference>